<dbReference type="Pfam" id="PF12201">
    <property type="entry name" value="bcl-2I13"/>
    <property type="match status" value="1"/>
</dbReference>
<dbReference type="PANTHER" id="PTHR15018">
    <property type="entry name" value="BCL-2-INTERACTING KILLER"/>
    <property type="match status" value="1"/>
</dbReference>
<sequence>MSRGERRRDTCSTASPIIKLPPANEGWVLQPGSSHMRRMPQARPVSRGLFLDTFLYEHIPEAVDIPGMTVMAYSEPESSPDRDSHNRFNDVAMRLAFIGDEMELRWTMLHLGQLPGMTVHSLAFTYSQTGVRGVLRSFVESLANLRENIRFWSFLVFRNRMAPSLERDMILSLVLLLVLWGLHLL</sequence>
<protein>
    <submittedName>
        <fullName evidence="2">Bcl-2-interacting killer isoform X1</fullName>
    </submittedName>
</protein>
<evidence type="ECO:0000313" key="1">
    <source>
        <dbReference type="Proteomes" id="UP001652624"/>
    </source>
</evidence>
<accession>A0ABM3X8G1</accession>
<name>A0ABM3X8G1_ERIEU</name>
<dbReference type="GeneID" id="103113888"/>
<dbReference type="PANTHER" id="PTHR15018:SF1">
    <property type="entry name" value="BCL-2-INTERACTING KILLER"/>
    <property type="match status" value="1"/>
</dbReference>
<gene>
    <name evidence="2" type="primary">BIK</name>
</gene>
<proteinExistence type="predicted"/>
<evidence type="ECO:0000313" key="2">
    <source>
        <dbReference type="RefSeq" id="XP_060045097.1"/>
    </source>
</evidence>
<dbReference type="Proteomes" id="UP001652624">
    <property type="component" value="Chromosome 4"/>
</dbReference>
<dbReference type="InterPro" id="IPR024579">
    <property type="entry name" value="Bcl2-int_killer"/>
</dbReference>
<organism evidence="1 2">
    <name type="scientific">Erinaceus europaeus</name>
    <name type="common">Western European hedgehog</name>
    <dbReference type="NCBI Taxonomy" id="9365"/>
    <lineage>
        <taxon>Eukaryota</taxon>
        <taxon>Metazoa</taxon>
        <taxon>Chordata</taxon>
        <taxon>Craniata</taxon>
        <taxon>Vertebrata</taxon>
        <taxon>Euteleostomi</taxon>
        <taxon>Mammalia</taxon>
        <taxon>Eutheria</taxon>
        <taxon>Laurasiatheria</taxon>
        <taxon>Eulipotyphla</taxon>
        <taxon>Erinaceidae</taxon>
        <taxon>Erinaceinae</taxon>
        <taxon>Erinaceus</taxon>
    </lineage>
</organism>
<keyword evidence="1" id="KW-1185">Reference proteome</keyword>
<dbReference type="RefSeq" id="XP_060045097.1">
    <property type="nucleotide sequence ID" value="XM_060189114.1"/>
</dbReference>
<reference evidence="2" key="1">
    <citation type="submission" date="2025-08" db="UniProtKB">
        <authorList>
            <consortium name="RefSeq"/>
        </authorList>
    </citation>
    <scope>IDENTIFICATION</scope>
</reference>